<evidence type="ECO:0000256" key="1">
    <source>
        <dbReference type="SAM" id="Phobius"/>
    </source>
</evidence>
<gene>
    <name evidence="2" type="ORF">Lsha_1394</name>
</gene>
<dbReference type="Proteomes" id="UP000054600">
    <property type="component" value="Unassembled WGS sequence"/>
</dbReference>
<proteinExistence type="predicted"/>
<dbReference type="STRING" id="1122169.Lsha_1394"/>
<sequence length="219" mass="22120">LQVYGDSSLWYLIADANGISNKNAHASGIDQLHTGQRINLPAVAIGQHHSNKTHKVLNANQMIGNISATTPLPPTPPPVPEPRKHHGIFSRIVVAVVAVVATVLTAGIIGALAGVANATSLTSLFSIGTNVLAGGGMASLTGSMAAGFTAGFTGNMASQAVSSAIGLQDKIDFKGALINGLATAATAGLLRGIGGSKQYKALMSAADKLSPTQNFSISS</sequence>
<evidence type="ECO:0000313" key="3">
    <source>
        <dbReference type="Proteomes" id="UP000054600"/>
    </source>
</evidence>
<evidence type="ECO:0000313" key="2">
    <source>
        <dbReference type="EMBL" id="KTD60905.1"/>
    </source>
</evidence>
<name>A0A0W0YVJ8_9GAMM</name>
<accession>A0A0W0YVJ8</accession>
<dbReference type="AlphaFoldDB" id="A0A0W0YVJ8"/>
<comment type="caution">
    <text evidence="2">The sequence shown here is derived from an EMBL/GenBank/DDBJ whole genome shotgun (WGS) entry which is preliminary data.</text>
</comment>
<evidence type="ECO:0008006" key="4">
    <source>
        <dbReference type="Google" id="ProtNLM"/>
    </source>
</evidence>
<keyword evidence="3" id="KW-1185">Reference proteome</keyword>
<dbReference type="RefSeq" id="WP_162263938.1">
    <property type="nucleotide sequence ID" value="NZ_LNYW01000041.1"/>
</dbReference>
<keyword evidence="1" id="KW-0472">Membrane</keyword>
<keyword evidence="1" id="KW-0812">Transmembrane</keyword>
<reference evidence="2 3" key="1">
    <citation type="submission" date="2015-11" db="EMBL/GenBank/DDBJ databases">
        <title>Genomic analysis of 38 Legionella species identifies large and diverse effector repertoires.</title>
        <authorList>
            <person name="Burstein D."/>
            <person name="Amaro F."/>
            <person name="Zusman T."/>
            <person name="Lifshitz Z."/>
            <person name="Cohen O."/>
            <person name="Gilbert J.A."/>
            <person name="Pupko T."/>
            <person name="Shuman H.A."/>
            <person name="Segal G."/>
        </authorList>
    </citation>
    <scope>NUCLEOTIDE SEQUENCE [LARGE SCALE GENOMIC DNA]</scope>
    <source>
        <strain evidence="2 3">ATCC 49655</strain>
    </source>
</reference>
<protein>
    <recommendedName>
        <fullName evidence="4">LysM domain-containing protein</fullName>
    </recommendedName>
</protein>
<organism evidence="2 3">
    <name type="scientific">Legionella shakespearei DSM 23087</name>
    <dbReference type="NCBI Taxonomy" id="1122169"/>
    <lineage>
        <taxon>Bacteria</taxon>
        <taxon>Pseudomonadati</taxon>
        <taxon>Pseudomonadota</taxon>
        <taxon>Gammaproteobacteria</taxon>
        <taxon>Legionellales</taxon>
        <taxon>Legionellaceae</taxon>
        <taxon>Legionella</taxon>
    </lineage>
</organism>
<keyword evidence="1" id="KW-1133">Transmembrane helix</keyword>
<feature type="non-terminal residue" evidence="2">
    <location>
        <position position="1"/>
    </location>
</feature>
<dbReference type="EMBL" id="LNYW01000041">
    <property type="protein sequence ID" value="KTD60905.1"/>
    <property type="molecule type" value="Genomic_DNA"/>
</dbReference>
<feature type="non-terminal residue" evidence="2">
    <location>
        <position position="219"/>
    </location>
</feature>
<feature type="transmembrane region" description="Helical" evidence="1">
    <location>
        <begin position="92"/>
        <end position="116"/>
    </location>
</feature>